<dbReference type="RefSeq" id="XP_022395743.1">
    <property type="nucleotide sequence ID" value="XM_022539529.1"/>
</dbReference>
<dbReference type="GeneID" id="34455790"/>
<dbReference type="AlphaFoldDB" id="A0A1L9V528"/>
<organism evidence="1 2">
    <name type="scientific">Aspergillus glaucus CBS 516.65</name>
    <dbReference type="NCBI Taxonomy" id="1160497"/>
    <lineage>
        <taxon>Eukaryota</taxon>
        <taxon>Fungi</taxon>
        <taxon>Dikarya</taxon>
        <taxon>Ascomycota</taxon>
        <taxon>Pezizomycotina</taxon>
        <taxon>Eurotiomycetes</taxon>
        <taxon>Eurotiomycetidae</taxon>
        <taxon>Eurotiales</taxon>
        <taxon>Aspergillaceae</taxon>
        <taxon>Aspergillus</taxon>
        <taxon>Aspergillus subgen. Aspergillus</taxon>
    </lineage>
</organism>
<name>A0A1L9V528_ASPGL</name>
<keyword evidence="2" id="KW-1185">Reference proteome</keyword>
<dbReference type="Proteomes" id="UP000184300">
    <property type="component" value="Unassembled WGS sequence"/>
</dbReference>
<accession>A0A1L9V528</accession>
<proteinExistence type="predicted"/>
<sequence>MLILRTRWRAALPWRLWWSVVRRSSLVLVIRLTRLFLRGLVSVRLIDESRGSTAVTRLAGVLSVATSHDASDGNYD</sequence>
<dbReference type="EMBL" id="KV878923">
    <property type="protein sequence ID" value="OJJ79045.1"/>
    <property type="molecule type" value="Genomic_DNA"/>
</dbReference>
<reference evidence="2" key="1">
    <citation type="journal article" date="2017" name="Genome Biol.">
        <title>Comparative genomics reveals high biological diversity and specific adaptations in the industrially and medically important fungal genus Aspergillus.</title>
        <authorList>
            <person name="de Vries R.P."/>
            <person name="Riley R."/>
            <person name="Wiebenga A."/>
            <person name="Aguilar-Osorio G."/>
            <person name="Amillis S."/>
            <person name="Uchima C.A."/>
            <person name="Anderluh G."/>
            <person name="Asadollahi M."/>
            <person name="Askin M."/>
            <person name="Barry K."/>
            <person name="Battaglia E."/>
            <person name="Bayram O."/>
            <person name="Benocci T."/>
            <person name="Braus-Stromeyer S.A."/>
            <person name="Caldana C."/>
            <person name="Canovas D."/>
            <person name="Cerqueira G.C."/>
            <person name="Chen F."/>
            <person name="Chen W."/>
            <person name="Choi C."/>
            <person name="Clum A."/>
            <person name="Dos Santos R.A."/>
            <person name="Damasio A.R."/>
            <person name="Diallinas G."/>
            <person name="Emri T."/>
            <person name="Fekete E."/>
            <person name="Flipphi M."/>
            <person name="Freyberg S."/>
            <person name="Gallo A."/>
            <person name="Gournas C."/>
            <person name="Habgood R."/>
            <person name="Hainaut M."/>
            <person name="Harispe M.L."/>
            <person name="Henrissat B."/>
            <person name="Hilden K.S."/>
            <person name="Hope R."/>
            <person name="Hossain A."/>
            <person name="Karabika E."/>
            <person name="Karaffa L."/>
            <person name="Karanyi Z."/>
            <person name="Krasevec N."/>
            <person name="Kuo A."/>
            <person name="Kusch H."/>
            <person name="LaButti K."/>
            <person name="Lagendijk E.L."/>
            <person name="Lapidus A."/>
            <person name="Levasseur A."/>
            <person name="Lindquist E."/>
            <person name="Lipzen A."/>
            <person name="Logrieco A.F."/>
            <person name="MacCabe A."/>
            <person name="Maekelae M.R."/>
            <person name="Malavazi I."/>
            <person name="Melin P."/>
            <person name="Meyer V."/>
            <person name="Mielnichuk N."/>
            <person name="Miskei M."/>
            <person name="Molnar A.P."/>
            <person name="Mule G."/>
            <person name="Ngan C.Y."/>
            <person name="Orejas M."/>
            <person name="Orosz E."/>
            <person name="Ouedraogo J.P."/>
            <person name="Overkamp K.M."/>
            <person name="Park H.-S."/>
            <person name="Perrone G."/>
            <person name="Piumi F."/>
            <person name="Punt P.J."/>
            <person name="Ram A.F."/>
            <person name="Ramon A."/>
            <person name="Rauscher S."/>
            <person name="Record E."/>
            <person name="Riano-Pachon D.M."/>
            <person name="Robert V."/>
            <person name="Roehrig J."/>
            <person name="Ruller R."/>
            <person name="Salamov A."/>
            <person name="Salih N.S."/>
            <person name="Samson R.A."/>
            <person name="Sandor E."/>
            <person name="Sanguinetti M."/>
            <person name="Schuetze T."/>
            <person name="Sepcic K."/>
            <person name="Shelest E."/>
            <person name="Sherlock G."/>
            <person name="Sophianopoulou V."/>
            <person name="Squina F.M."/>
            <person name="Sun H."/>
            <person name="Susca A."/>
            <person name="Todd R.B."/>
            <person name="Tsang A."/>
            <person name="Unkles S.E."/>
            <person name="van de Wiele N."/>
            <person name="van Rossen-Uffink D."/>
            <person name="Oliveira J.V."/>
            <person name="Vesth T.C."/>
            <person name="Visser J."/>
            <person name="Yu J.-H."/>
            <person name="Zhou M."/>
            <person name="Andersen M.R."/>
            <person name="Archer D.B."/>
            <person name="Baker S.E."/>
            <person name="Benoit I."/>
            <person name="Brakhage A.A."/>
            <person name="Braus G.H."/>
            <person name="Fischer R."/>
            <person name="Frisvad J.C."/>
            <person name="Goldman G.H."/>
            <person name="Houbraken J."/>
            <person name="Oakley B."/>
            <person name="Pocsi I."/>
            <person name="Scazzocchio C."/>
            <person name="Seiboth B."/>
            <person name="vanKuyk P.A."/>
            <person name="Wortman J."/>
            <person name="Dyer P.S."/>
            <person name="Grigoriev I.V."/>
        </authorList>
    </citation>
    <scope>NUCLEOTIDE SEQUENCE [LARGE SCALE GENOMIC DNA]</scope>
    <source>
        <strain evidence="2">CBS 516.65</strain>
    </source>
</reference>
<evidence type="ECO:0000313" key="1">
    <source>
        <dbReference type="EMBL" id="OJJ79045.1"/>
    </source>
</evidence>
<protein>
    <submittedName>
        <fullName evidence="1">Uncharacterized protein</fullName>
    </submittedName>
</protein>
<evidence type="ECO:0000313" key="2">
    <source>
        <dbReference type="Proteomes" id="UP000184300"/>
    </source>
</evidence>
<gene>
    <name evidence="1" type="ORF">ASPGLDRAFT_1077591</name>
</gene>
<dbReference type="VEuPathDB" id="FungiDB:ASPGLDRAFT_1077591"/>